<keyword evidence="2" id="KW-1185">Reference proteome</keyword>
<accession>A0ACB8WB31</accession>
<protein>
    <submittedName>
        <fullName evidence="1">Uncharacterized protein</fullName>
    </submittedName>
</protein>
<proteinExistence type="predicted"/>
<organism evidence="1 2">
    <name type="scientific">Scortum barcoo</name>
    <name type="common">barcoo grunter</name>
    <dbReference type="NCBI Taxonomy" id="214431"/>
    <lineage>
        <taxon>Eukaryota</taxon>
        <taxon>Metazoa</taxon>
        <taxon>Chordata</taxon>
        <taxon>Craniata</taxon>
        <taxon>Vertebrata</taxon>
        <taxon>Euteleostomi</taxon>
        <taxon>Actinopterygii</taxon>
        <taxon>Neopterygii</taxon>
        <taxon>Teleostei</taxon>
        <taxon>Neoteleostei</taxon>
        <taxon>Acanthomorphata</taxon>
        <taxon>Eupercaria</taxon>
        <taxon>Centrarchiformes</taxon>
        <taxon>Terapontoidei</taxon>
        <taxon>Terapontidae</taxon>
        <taxon>Scortum</taxon>
    </lineage>
</organism>
<dbReference type="EMBL" id="CM041542">
    <property type="protein sequence ID" value="KAI3365240.1"/>
    <property type="molecule type" value="Genomic_DNA"/>
</dbReference>
<comment type="caution">
    <text evidence="1">The sequence shown here is derived from an EMBL/GenBank/DDBJ whole genome shotgun (WGS) entry which is preliminary data.</text>
</comment>
<sequence length="2276" mass="261431">MEAGSVVRAVFEFLPSVSEELPLFTGDVIEVLSVLDEFWLLGNKDGVTGKVHPNAFFLCFLSSGQFPSTFVEEVTIPSTKPEDRLYVCINDFTSAEPGNLSLKRGDVVVGEAGGSIDLGETWQRGCNAWGARGLFPTSCVKELNLSGCSRQLSERSAQAQASELPPYALAQARALMSLHAQLNEELDFREGDLIIITGLPEPGWFQGELEGRRGIFPEGFVELLGPLRSPQEPVDCQYLNSDSEQFSYEDPYEEGTEEEGGEEGDVFLKAEEEQKEAVVEEEEEEEGGVYAVALYDFRAMEPGELDFDMGDRIRLISTLEDGWLEGQLRGQRGIFPHRFVKIEDNEQKTAEQTNVVEPEEDKDNSCTSELSSGHTCPNGSENNPEWRTYEDHTVWDLDYFERTEEQRWQSENKSNGAQTNNRPQRDGRSRPDCQPRRPAAPAQRGPQRPKSIPPARPRLPARPSLPIHSCRPHGPSSGTNRSNYTNGNTRSLQPKLTHSLTLPSTQSGWSKDSRYYQRPSADGATTNNRSASLSQALINLAQGHKQEKLTRHASVGDADMIMDSTETTETRQHSQRTVRGSNGIMPTSITLDALASSAGDLEAKLSQQLFEFEKSLTTSYNDTNMSSGALRDMSPVGDMSQQAGISRHFSILDYNNESDIMRGTSHSPVSHLLQSNSATSSLERRRTLRPPPPRPRVLRPAAPPAYKPARPAPRPPPRCPRQNTAPPAGSSHTNSLIFYTPDEPAVNVLDQITGEQAEFGDLAAAQEHEIQCQLEAEKELEREMELESQRQKEEEEKYQLLLRLQEVEHDMEAYAHTAEELRTMLEEEEDETARMQAMENLEFCNYTLETLALEQQQLQGKTVGQWTEAGAPVRRGKSVEELGDAGWARERERMAHLQHMQQLHQMQLQQQQVGYPPYGVVPPGQPQGPIMVARPGDPVPAPGCAMPVNGGMMVPVVGPVPSPGHVPAPWPVQWENQPQIRQGNVSHQPSWEYDDRHKAALNERRPQGRDVYFHPGSEDGHLDVRISEWKGKHCFYQGPEDYSHQDYSRVPQEKANNDYRTQEGYGKLDEDRRRRDDWVRETDHNSERHDHRNHRDLEEYDHKDKYRHRDYYDRKYNERYDEREQQHNDSRKHRKHDLRDSYNKTITGDSDRCYDRDRDYYDSKESNRYREKEYYQRREEDYYYDERKRKEHYCDRYSEDRFDHREDNYRDRDAYNRRGEEASTSKGRGQYDSEVEDCGYKDRDHYNRYKDIGDDRKDERYDHRRRDHYRTREHYDHENEDHYQSREGERSHYKPRDRYRDLRSISMESRYEEYPKKDRKTHCEEWVEQQNQKLALREMLSFEDPVVYRHSDEQEKGYESSAGSVGSKRSRKPVYVGSLDRNSFYRKTAPSALRKSPFATTTRKTNQEMTLLSSQPKPLDSAPASDSTPAAGTGAEDPELRMLEKRSKVIEELLQTEKDYIKDLQMCVKEIIEPLQKKQVKNVDFEGLFGNIGSVIDLSQRLFATLHGTDSIGKVFLDFKSELEEVYKIYCQNHDDAISLLETYEKDENIQQHVLECLERLRGKTNYINLGSFLIKPVQRVMRYPLLLMELLGATPESHHDRPHLTQALQAVKEINVNINEYKRRKDLVVKYRKGDEDTFIDKISKLSMHSIIKKSNRVSSHLKHLTGISPQIKDEAFDEAEKRFRLQERLIKSFIRDISLYLQHIRESASVKVLAAISFCDIYTDRSFLDPERFQRAHRSISDKQFTQFKERTEDLVINPLNQLLLMFAGPHKLIQKRFDKLLDYDNCKERADRLKDRRVQEELQVARNNYEALNAQLLDELPKFHTGAEELFTGCLRAFAQAQKDFMETTLGELKPLLHVFSNKAATEANLIAQFQEEYGRVLKLLQGFSFCPDNLPPAMSTKKPFEKKTLEKQTSKKQLQGPPNCIVQTDEHRAGLLVRYGPEKLFQAERNFNAAQELDISIQEGDLVGVIKQQDPMGSNNRWLIDNGVSKGFVYSSFLKPYNPRRSQSDVSIESQSSNESGYGGSSPVFSRQNSNSTLTFNQETATVSFSTSQPQSHSSLHPSLDSASSRRSHHRDATIPDSASQSNSINSSPRNPSNRREFADQTHRNSPSHRDTEPSYRHSGGRRDGYDTSYTGSSSHKETSDLSETDSYSSLRNNRSPRYGHTDKAYSYQWRNGDNSGQKRSAYSRDEYVEPELEPEPEPESELDGHQIYYALYSFDARCANEMSISANQQLRILEFQDMTGNSDWWLGEAGGQRGYVPSNYIRKSEYT</sequence>
<name>A0ACB8WB31_9TELE</name>
<evidence type="ECO:0000313" key="1">
    <source>
        <dbReference type="EMBL" id="KAI3365240.1"/>
    </source>
</evidence>
<gene>
    <name evidence="1" type="ORF">L3Q82_010330</name>
</gene>
<reference evidence="1" key="1">
    <citation type="submission" date="2022-04" db="EMBL/GenBank/DDBJ databases">
        <title>Jade perch genome.</title>
        <authorList>
            <person name="Chao B."/>
        </authorList>
    </citation>
    <scope>NUCLEOTIDE SEQUENCE</scope>
    <source>
        <strain evidence="1">CB-2022</strain>
    </source>
</reference>
<evidence type="ECO:0000313" key="2">
    <source>
        <dbReference type="Proteomes" id="UP000831701"/>
    </source>
</evidence>
<dbReference type="Proteomes" id="UP000831701">
    <property type="component" value="Chromosome 12"/>
</dbReference>